<dbReference type="Proteomes" id="UP001349994">
    <property type="component" value="Unassembled WGS sequence"/>
</dbReference>
<evidence type="ECO:0000256" key="1">
    <source>
        <dbReference type="SAM" id="MobiDB-lite"/>
    </source>
</evidence>
<dbReference type="EMBL" id="JAYMFF010000019">
    <property type="protein sequence ID" value="MEC4176673.1"/>
    <property type="molecule type" value="Genomic_DNA"/>
</dbReference>
<organism evidence="2 3">
    <name type="scientific">Adlercreutzia wanghongyangiae</name>
    <dbReference type="NCBI Taxonomy" id="3111451"/>
    <lineage>
        <taxon>Bacteria</taxon>
        <taxon>Bacillati</taxon>
        <taxon>Actinomycetota</taxon>
        <taxon>Coriobacteriia</taxon>
        <taxon>Eggerthellales</taxon>
        <taxon>Eggerthellaceae</taxon>
        <taxon>Adlercreutzia</taxon>
    </lineage>
</organism>
<dbReference type="RefSeq" id="WP_338211122.1">
    <property type="nucleotide sequence ID" value="NZ_JAYMFF010000019.1"/>
</dbReference>
<keyword evidence="3" id="KW-1185">Reference proteome</keyword>
<feature type="compositionally biased region" description="Polar residues" evidence="1">
    <location>
        <begin position="34"/>
        <end position="51"/>
    </location>
</feature>
<protein>
    <submittedName>
        <fullName evidence="2">Uncharacterized protein</fullName>
    </submittedName>
</protein>
<feature type="region of interest" description="Disordered" evidence="1">
    <location>
        <begin position="11"/>
        <end position="51"/>
    </location>
</feature>
<evidence type="ECO:0000313" key="3">
    <source>
        <dbReference type="Proteomes" id="UP001349994"/>
    </source>
</evidence>
<comment type="caution">
    <text evidence="2">The sequence shown here is derived from an EMBL/GenBank/DDBJ whole genome shotgun (WGS) entry which is preliminary data.</text>
</comment>
<evidence type="ECO:0000313" key="2">
    <source>
        <dbReference type="EMBL" id="MEC4176673.1"/>
    </source>
</evidence>
<gene>
    <name evidence="2" type="ORF">VIN30_09470</name>
</gene>
<sequence>MKLLSTLFDKLKNNSDDNLDNVSPSTFSEEKSSIDTGKPSTCENKIPQSKSATTLDANEGVNASLASGKSLLGTLLSNGSIRIPSATSSLAPGPFSTPMI</sequence>
<reference evidence="2 3" key="1">
    <citation type="submission" date="2024-01" db="EMBL/GenBank/DDBJ databases">
        <title>novel species in genus Adlercreutzia.</title>
        <authorList>
            <person name="Liu X."/>
        </authorList>
    </citation>
    <scope>NUCLEOTIDE SEQUENCE [LARGE SCALE GENOMIC DNA]</scope>
    <source>
        <strain evidence="2 3">R7</strain>
    </source>
</reference>
<accession>A0ABU6IJM5</accession>
<proteinExistence type="predicted"/>
<name>A0ABU6IJM5_9ACTN</name>